<dbReference type="Proteomes" id="UP000789342">
    <property type="component" value="Unassembled WGS sequence"/>
</dbReference>
<reference evidence="1" key="1">
    <citation type="submission" date="2021-06" db="EMBL/GenBank/DDBJ databases">
        <authorList>
            <person name="Kallberg Y."/>
            <person name="Tangrot J."/>
            <person name="Rosling A."/>
        </authorList>
    </citation>
    <scope>NUCLEOTIDE SEQUENCE</scope>
    <source>
        <strain evidence="1">CL551</strain>
    </source>
</reference>
<comment type="caution">
    <text evidence="1">The sequence shown here is derived from an EMBL/GenBank/DDBJ whole genome shotgun (WGS) entry which is preliminary data.</text>
</comment>
<evidence type="ECO:0000313" key="2">
    <source>
        <dbReference type="Proteomes" id="UP000789342"/>
    </source>
</evidence>
<keyword evidence="2" id="KW-1185">Reference proteome</keyword>
<protein>
    <submittedName>
        <fullName evidence="1">5899_t:CDS:1</fullName>
    </submittedName>
</protein>
<evidence type="ECO:0000313" key="1">
    <source>
        <dbReference type="EMBL" id="CAG8451987.1"/>
    </source>
</evidence>
<proteinExistence type="predicted"/>
<dbReference type="EMBL" id="CAJVPV010000334">
    <property type="protein sequence ID" value="CAG8451987.1"/>
    <property type="molecule type" value="Genomic_DNA"/>
</dbReference>
<dbReference type="AlphaFoldDB" id="A0A9N8VIV1"/>
<gene>
    <name evidence="1" type="ORF">AMORRO_LOCUS944</name>
</gene>
<organism evidence="1 2">
    <name type="scientific">Acaulospora morrowiae</name>
    <dbReference type="NCBI Taxonomy" id="94023"/>
    <lineage>
        <taxon>Eukaryota</taxon>
        <taxon>Fungi</taxon>
        <taxon>Fungi incertae sedis</taxon>
        <taxon>Mucoromycota</taxon>
        <taxon>Glomeromycotina</taxon>
        <taxon>Glomeromycetes</taxon>
        <taxon>Diversisporales</taxon>
        <taxon>Acaulosporaceae</taxon>
        <taxon>Acaulospora</taxon>
    </lineage>
</organism>
<name>A0A9N8VIV1_9GLOM</name>
<accession>A0A9N8VIV1</accession>
<sequence>MITGSKFKEWGKCCEKYPHYSSIPRWLETKTLFESDSISSSSSTTNAQITELKLINSFQDIDKWCIDQSYSEVMKSIRQSAPNFAKLIEHKNLSINENSFSH</sequence>